<dbReference type="PROSITE" id="PS50977">
    <property type="entry name" value="HTH_TETR_2"/>
    <property type="match status" value="1"/>
</dbReference>
<comment type="caution">
    <text evidence="4">The sequence shown here is derived from an EMBL/GenBank/DDBJ whole genome shotgun (WGS) entry which is preliminary data.</text>
</comment>
<dbReference type="Gene3D" id="1.10.357.10">
    <property type="entry name" value="Tetracycline Repressor, domain 2"/>
    <property type="match status" value="1"/>
</dbReference>
<keyword evidence="5" id="KW-1185">Reference proteome</keyword>
<evidence type="ECO:0000313" key="4">
    <source>
        <dbReference type="EMBL" id="MCQ8828811.1"/>
    </source>
</evidence>
<dbReference type="Pfam" id="PF00440">
    <property type="entry name" value="TetR_N"/>
    <property type="match status" value="1"/>
</dbReference>
<dbReference type="InterPro" id="IPR009057">
    <property type="entry name" value="Homeodomain-like_sf"/>
</dbReference>
<evidence type="ECO:0000256" key="2">
    <source>
        <dbReference type="PROSITE-ProRule" id="PRU00335"/>
    </source>
</evidence>
<dbReference type="EMBL" id="JANIIC010000005">
    <property type="protein sequence ID" value="MCQ8828811.1"/>
    <property type="molecule type" value="Genomic_DNA"/>
</dbReference>
<proteinExistence type="predicted"/>
<sequence length="191" mass="20895">MPDTPQPAGRRDGIVRAAVGVFLRFGPRKTSMDDVARAADISRQGLYLHFKTKNALFRAVVAQMLDDLRGATWQALGRADHTVEERLAGAFEAFHAVTVEIVDRETYAETLRAAQAFAAAPMSRLEHDLVTDVAALLTQSGRANAWEAAGLSATDVAQHLFDASAGAKYESASLDEYRRRLRVSVRVVTRP</sequence>
<name>A0A9X2LRW6_STRMQ</name>
<feature type="domain" description="HTH tetR-type" evidence="3">
    <location>
        <begin position="8"/>
        <end position="68"/>
    </location>
</feature>
<reference evidence="4" key="1">
    <citation type="submission" date="2022-06" db="EMBL/GenBank/DDBJ databases">
        <title>WGS of actinobacteria.</title>
        <authorList>
            <person name="Thawai C."/>
        </authorList>
    </citation>
    <scope>NUCLEOTIDE SEQUENCE</scope>
    <source>
        <strain evidence="4">DSM 42010</strain>
    </source>
</reference>
<keyword evidence="1 2" id="KW-0238">DNA-binding</keyword>
<dbReference type="PANTHER" id="PTHR30055:SF146">
    <property type="entry name" value="HTH-TYPE TRANSCRIPTIONAL DUAL REGULATOR CECR"/>
    <property type="match status" value="1"/>
</dbReference>
<dbReference type="RefSeq" id="WP_093700795.1">
    <property type="nucleotide sequence ID" value="NZ_JANIIC010000005.1"/>
</dbReference>
<dbReference type="GO" id="GO:0003700">
    <property type="term" value="F:DNA-binding transcription factor activity"/>
    <property type="evidence" value="ECO:0007669"/>
    <property type="project" value="TreeGrafter"/>
</dbReference>
<feature type="DNA-binding region" description="H-T-H motif" evidence="2">
    <location>
        <begin position="31"/>
        <end position="50"/>
    </location>
</feature>
<evidence type="ECO:0000313" key="5">
    <source>
        <dbReference type="Proteomes" id="UP001142400"/>
    </source>
</evidence>
<organism evidence="4 5">
    <name type="scientific">Streptomyces malaysiensis subsp. samsunensis</name>
    <dbReference type="NCBI Taxonomy" id="459658"/>
    <lineage>
        <taxon>Bacteria</taxon>
        <taxon>Bacillati</taxon>
        <taxon>Actinomycetota</taxon>
        <taxon>Actinomycetes</taxon>
        <taxon>Kitasatosporales</taxon>
        <taxon>Streptomycetaceae</taxon>
        <taxon>Streptomyces</taxon>
        <taxon>Streptomyces violaceusniger group</taxon>
    </lineage>
</organism>
<dbReference type="GO" id="GO:0000976">
    <property type="term" value="F:transcription cis-regulatory region binding"/>
    <property type="evidence" value="ECO:0007669"/>
    <property type="project" value="TreeGrafter"/>
</dbReference>
<dbReference type="InterPro" id="IPR050109">
    <property type="entry name" value="HTH-type_TetR-like_transc_reg"/>
</dbReference>
<dbReference type="PANTHER" id="PTHR30055">
    <property type="entry name" value="HTH-TYPE TRANSCRIPTIONAL REGULATOR RUTR"/>
    <property type="match status" value="1"/>
</dbReference>
<evidence type="ECO:0000259" key="3">
    <source>
        <dbReference type="PROSITE" id="PS50977"/>
    </source>
</evidence>
<dbReference type="AlphaFoldDB" id="A0A9X2LRW6"/>
<evidence type="ECO:0000256" key="1">
    <source>
        <dbReference type="ARBA" id="ARBA00023125"/>
    </source>
</evidence>
<accession>A0A9X2LRW6</accession>
<gene>
    <name evidence="4" type="ORF">NQU54_06915</name>
</gene>
<dbReference type="InterPro" id="IPR001647">
    <property type="entry name" value="HTH_TetR"/>
</dbReference>
<dbReference type="Proteomes" id="UP001142400">
    <property type="component" value="Unassembled WGS sequence"/>
</dbReference>
<dbReference type="PRINTS" id="PR00455">
    <property type="entry name" value="HTHTETR"/>
</dbReference>
<dbReference type="SUPFAM" id="SSF46689">
    <property type="entry name" value="Homeodomain-like"/>
    <property type="match status" value="1"/>
</dbReference>
<protein>
    <submittedName>
        <fullName evidence="4">TetR/AcrR family transcriptional regulator</fullName>
    </submittedName>
</protein>